<dbReference type="EMBL" id="AP018164">
    <property type="protein sequence ID" value="BAX92997.1"/>
    <property type="molecule type" value="Genomic_DNA"/>
</dbReference>
<dbReference type="RefSeq" id="WP_232011030.1">
    <property type="nucleotide sequence ID" value="NZ_AP018164.1"/>
</dbReference>
<dbReference type="SUPFAM" id="SSF53163">
    <property type="entry name" value="HybD-like"/>
    <property type="match status" value="1"/>
</dbReference>
<name>A0A1Z4EJ64_9MYCO</name>
<proteinExistence type="inferred from homology"/>
<dbReference type="PANTHER" id="PTHR30302:SF1">
    <property type="entry name" value="HYDROGENASE 2 MATURATION PROTEASE"/>
    <property type="match status" value="1"/>
</dbReference>
<dbReference type="PANTHER" id="PTHR30302">
    <property type="entry name" value="HYDROGENASE 1 MATURATION PROTEASE"/>
    <property type="match status" value="1"/>
</dbReference>
<evidence type="ECO:0000256" key="3">
    <source>
        <dbReference type="ARBA" id="ARBA00022750"/>
    </source>
</evidence>
<evidence type="ECO:0000256" key="1">
    <source>
        <dbReference type="ARBA" id="ARBA00006814"/>
    </source>
</evidence>
<dbReference type="AlphaFoldDB" id="A0A1Z4EJ64"/>
<organism evidence="5 6">
    <name type="scientific">Mycobacterium shigaense</name>
    <dbReference type="NCBI Taxonomy" id="722731"/>
    <lineage>
        <taxon>Bacteria</taxon>
        <taxon>Bacillati</taxon>
        <taxon>Actinomycetota</taxon>
        <taxon>Actinomycetes</taxon>
        <taxon>Mycobacteriales</taxon>
        <taxon>Mycobacteriaceae</taxon>
        <taxon>Mycobacterium</taxon>
        <taxon>Mycobacterium simiae complex</taxon>
    </lineage>
</organism>
<evidence type="ECO:0000313" key="6">
    <source>
        <dbReference type="Proteomes" id="UP000217736"/>
    </source>
</evidence>
<keyword evidence="6" id="KW-1185">Reference proteome</keyword>
<dbReference type="Proteomes" id="UP000217736">
    <property type="component" value="Chromosome"/>
</dbReference>
<dbReference type="InterPro" id="IPR023430">
    <property type="entry name" value="Pept_HybD-like_dom_sf"/>
</dbReference>
<evidence type="ECO:0000313" key="5">
    <source>
        <dbReference type="EMBL" id="BAX92997.1"/>
    </source>
</evidence>
<evidence type="ECO:0000256" key="2">
    <source>
        <dbReference type="ARBA" id="ARBA00022670"/>
    </source>
</evidence>
<dbReference type="InterPro" id="IPR000671">
    <property type="entry name" value="Peptidase_A31"/>
</dbReference>
<dbReference type="NCBIfam" id="TIGR00072">
    <property type="entry name" value="hydrog_prot"/>
    <property type="match status" value="1"/>
</dbReference>
<keyword evidence="4" id="KW-0378">Hydrolase</keyword>
<dbReference type="GO" id="GO:0004190">
    <property type="term" value="F:aspartic-type endopeptidase activity"/>
    <property type="evidence" value="ECO:0007669"/>
    <property type="project" value="UniProtKB-KW"/>
</dbReference>
<dbReference type="CDD" id="cd00518">
    <property type="entry name" value="H2MP"/>
    <property type="match status" value="1"/>
</dbReference>
<gene>
    <name evidence="5" type="ORF">MSG_02853</name>
</gene>
<dbReference type="Pfam" id="PF01750">
    <property type="entry name" value="HycI"/>
    <property type="match status" value="1"/>
</dbReference>
<reference evidence="6" key="1">
    <citation type="submission" date="2017-06" db="EMBL/GenBank/DDBJ databases">
        <title>Complete Genome Sequence of Mycobacterium shigaense.</title>
        <authorList>
            <person name="Fukano H."/>
            <person name="Yoshida M."/>
            <person name="Kazumi Y."/>
            <person name="Ogura Y."/>
            <person name="Mitarai S."/>
            <person name="Hayashi T."/>
            <person name="Hoshino Y."/>
        </authorList>
    </citation>
    <scope>NUCLEOTIDE SEQUENCE [LARGE SCALE GENOMIC DNA]</scope>
    <source>
        <strain evidence="6">UN-152</strain>
    </source>
</reference>
<dbReference type="Gene3D" id="3.40.50.1450">
    <property type="entry name" value="HybD-like"/>
    <property type="match status" value="1"/>
</dbReference>
<protein>
    <submittedName>
        <fullName evidence="5">Peptidase M52</fullName>
    </submittedName>
</protein>
<keyword evidence="2" id="KW-0645">Protease</keyword>
<dbReference type="KEGG" id="mshg:MSG_02853"/>
<keyword evidence="3" id="KW-0064">Aspartyl protease</keyword>
<accession>A0A1Z4EJ64</accession>
<evidence type="ECO:0000256" key="4">
    <source>
        <dbReference type="ARBA" id="ARBA00022801"/>
    </source>
</evidence>
<dbReference type="GO" id="GO:0016485">
    <property type="term" value="P:protein processing"/>
    <property type="evidence" value="ECO:0007669"/>
    <property type="project" value="TreeGrafter"/>
</dbReference>
<sequence>MSKDAPTIPADMVVVGLGNAYRKDDAVGVIAAAAIRELVSPHVRVVTDISDSTLLLDAWRDAEVAVVIDAARGASPMPGEVRRWTVADLTNMPKGWTSHSIDLARTHALAQILAQAPTAMVVFAVEVVDTGHGVGLTAAVADAVPEVVGLVLAEINDRRTTTRRSPHSASR</sequence>
<comment type="similarity">
    <text evidence="1">Belongs to the peptidase A31 family.</text>
</comment>
<dbReference type="GO" id="GO:0008047">
    <property type="term" value="F:enzyme activator activity"/>
    <property type="evidence" value="ECO:0007669"/>
    <property type="project" value="InterPro"/>
</dbReference>